<feature type="region of interest" description="Disordered" evidence="13">
    <location>
        <begin position="1"/>
        <end position="79"/>
    </location>
</feature>
<feature type="region of interest" description="Disordered" evidence="13">
    <location>
        <begin position="1514"/>
        <end position="1574"/>
    </location>
</feature>
<dbReference type="PROSITE" id="PS50095">
    <property type="entry name" value="PLAT"/>
    <property type="match status" value="1"/>
</dbReference>
<organism evidence="15 16">
    <name type="scientific">Paraphaeosphaeria minitans</name>
    <dbReference type="NCBI Taxonomy" id="565426"/>
    <lineage>
        <taxon>Eukaryota</taxon>
        <taxon>Fungi</taxon>
        <taxon>Dikarya</taxon>
        <taxon>Ascomycota</taxon>
        <taxon>Pezizomycotina</taxon>
        <taxon>Dothideomycetes</taxon>
        <taxon>Pleosporomycetidae</taxon>
        <taxon>Pleosporales</taxon>
        <taxon>Massarineae</taxon>
        <taxon>Didymosphaeriaceae</taxon>
        <taxon>Paraphaeosphaeria</taxon>
    </lineage>
</organism>
<dbReference type="InterPro" id="IPR057344">
    <property type="entry name" value="ARM_SRB8"/>
</dbReference>
<evidence type="ECO:0000256" key="13">
    <source>
        <dbReference type="SAM" id="MobiDB-lite"/>
    </source>
</evidence>
<dbReference type="GO" id="GO:0016592">
    <property type="term" value="C:mediator complex"/>
    <property type="evidence" value="ECO:0007669"/>
    <property type="project" value="InterPro"/>
</dbReference>
<evidence type="ECO:0000256" key="7">
    <source>
        <dbReference type="ARBA" id="ARBA00023159"/>
    </source>
</evidence>
<evidence type="ECO:0000256" key="4">
    <source>
        <dbReference type="ARBA" id="ARBA00019622"/>
    </source>
</evidence>
<protein>
    <recommendedName>
        <fullName evidence="4">Mediator of RNA polymerase II transcription subunit 12</fullName>
    </recommendedName>
    <alternativeName>
        <fullName evidence="11">Mediator complex subunit 12</fullName>
    </alternativeName>
</protein>
<dbReference type="GO" id="GO:0006357">
    <property type="term" value="P:regulation of transcription by RNA polymerase II"/>
    <property type="evidence" value="ECO:0007669"/>
    <property type="project" value="InterPro"/>
</dbReference>
<name>A0A9P6GHN7_9PLEO</name>
<evidence type="ECO:0000256" key="2">
    <source>
        <dbReference type="ARBA" id="ARBA00010289"/>
    </source>
</evidence>
<evidence type="ECO:0000256" key="3">
    <source>
        <dbReference type="ARBA" id="ARBA00011629"/>
    </source>
</evidence>
<feature type="compositionally biased region" description="Polar residues" evidence="13">
    <location>
        <begin position="1515"/>
        <end position="1532"/>
    </location>
</feature>
<comment type="function">
    <text evidence="10">Component of the SRB8-11 complex. The SRB8-11 complex is a regulatory module of the Mediator complex which is itself involved in regulation of basal and activated RNA polymerase II-dependent transcription. The SRB8-11 complex may be involved in the transcriptional repression of a subset of genes regulated by Mediator. It may inhibit the association of the Mediator complex with RNA polymerase II to form the holoenzyme complex.</text>
</comment>
<dbReference type="PANTHER" id="PTHR46567:SF1">
    <property type="entry name" value="MEDIATOR OF RNA POLYMERASE II TRANSCRIPTION SUBUNIT 12"/>
    <property type="match status" value="1"/>
</dbReference>
<accession>A0A9P6GHN7</accession>
<evidence type="ECO:0000256" key="10">
    <source>
        <dbReference type="ARBA" id="ARBA00025661"/>
    </source>
</evidence>
<evidence type="ECO:0000256" key="8">
    <source>
        <dbReference type="ARBA" id="ARBA00023163"/>
    </source>
</evidence>
<keyword evidence="7" id="KW-0010">Activator</keyword>
<evidence type="ECO:0000256" key="9">
    <source>
        <dbReference type="ARBA" id="ARBA00023242"/>
    </source>
</evidence>
<sequence>MTSRLAQGAQDPVQHRGNAPATSSARRAAGQYGQEAAVGHDRAAGEPPPKARPKGKPGTLDGIQTTATEPMRPPPKGKPQLFFSVAAHSGFETSEPSPTTAALPVPPRPSLSMPAETLNQRRIFPGGSGVKADPTVTKVVIQETPASAAVLPGGSESWTLCLRAVHTDIMIEAVDLFPWTGSHPEDVLSEALVKGGISNKSQIMNETNTARPSLWANLKNKSGTLTLSTLFVAVLEKRQSCSRLVAPNTFKPPPRLTLRDSTRESWLHDLANPAVGLRRLSRTIPHGITGKVLLDQCLNKNIPIPRALWLAKCVGINEMRAHKRKGQAGTITWVRGWTSSVEQFLDGVIATIGQQDWKIRITYALQLAAHLFKEHLMEEDHFMDWILKSLDSCPSERLFLWLLITCIPDFWTSLISFRRRGKRLTESLLNHAGKIYSSSGESRETSVLGLLESIIARVAVTKSACLLLPDDWEKCKEVLYVFAQRRAHAKISQVIPGLDQRNRDIMPSRSLGSSASQRSYRVLYELLDGVDYETNISVDELAYECMELFPDQDRLISAVLQWSSSLYRQGMHRVYLVTRLLRKWSHLGIDVSEGILRYLPRVALDRSKDAELVFRVVSELVRSRTFSLARFLQWLIATGSMDPGQDPHAVTAWQLRLLTEVPLSGLSEQVLNLRSTMLRGSVYSVDTENDLTLKTQDSILQQLTDFTTKDPKALRKMTVDIGHLSRTMCFEVAIWLRRQVAAMIETSDRAPRKESSIFMAGSVCTISSSCFEIVRHYLEQFKDLSILADVVGVSATSFDSHILGASADTLCYHFKAFKAIGAFNPLSEKIVMRYTQIRAIRLPERSLLLSISALSHLTNVDSQLTQLLDYDLSRYDQRNSPAVCSPVSDTMIENITGSDLEDEIERILSSGNSMDQHTMNRVFKKVVYYLDQRSSQGSYPSESLSSWFCRLRNFEENTFHVIVVSWLQSVLTDHESRILAVALPPLIVSGCLSLSRFAEMTRDYMRRLQPNHLAESFRVAINGLDRILPEDELSDLLPHSYLYQFRTKQVAFCQTQDSGLLDLIKGALELTSVHPDLCSGHSLPRVLSDGRLLGVLRHLAAVDSQSVSFLLDVSARITSGVSQIGFKSLLDRIMDPLNALDLSRLGHQEQATAIFRYADQLSLSFCQLKLQDLFISVSTTGQSIESLPVAFIKFLKSNLEFDHSYMLDLVSGLDTNLKDLIRGHAEEEILAFSAFLCDVNLDDKEGNCLDELPFVHRLLDVICATATSNAREAQLSLLVPLVERLKGIADLLHQMDYRLMKRDEQATIDNNLLPSDLCSWLNALLRLVVCQSPGLILKANHQHQAALMWNLRNLLTHPHLQNFPSTTQYIFDVSVLLSDHISEEVRKNLVRSTSSKYPYDSRCVFIFGIELQEDGWLGLTRALQRTSSPQRPTPASNPAQPHLQGQQQCGVGAAQSRRPSNPPPNQPQGRYPPQQQPHIMLSQQLQRMGSNGQNSSVSQLQQMQQMQAMAQQRQNTISPQLQRTPSVQNQPPKATKTGGVKQERVDAKSVSHTLSRWEVLPESGSNAGGSGNETAISLSLFGARKA</sequence>
<evidence type="ECO:0000256" key="5">
    <source>
        <dbReference type="ARBA" id="ARBA00022491"/>
    </source>
</evidence>
<dbReference type="GO" id="GO:0003712">
    <property type="term" value="F:transcription coregulator activity"/>
    <property type="evidence" value="ECO:0007669"/>
    <property type="project" value="InterPro"/>
</dbReference>
<keyword evidence="6" id="KW-0805">Transcription regulation</keyword>
<dbReference type="PANTHER" id="PTHR46567">
    <property type="entry name" value="MEDIATOR OF RNA POLYMERASE II TRANSCRIPTION SUBUNIT 12"/>
    <property type="match status" value="1"/>
</dbReference>
<keyword evidence="8" id="KW-0804">Transcription</keyword>
<dbReference type="EMBL" id="WJXW01000006">
    <property type="protein sequence ID" value="KAF9735313.1"/>
    <property type="molecule type" value="Genomic_DNA"/>
</dbReference>
<feature type="domain" description="PLAT" evidence="14">
    <location>
        <begin position="1555"/>
        <end position="1586"/>
    </location>
</feature>
<comment type="caution">
    <text evidence="12">Lacks conserved residue(s) required for the propagation of feature annotation.</text>
</comment>
<feature type="compositionally biased region" description="Low complexity" evidence="13">
    <location>
        <begin position="1444"/>
        <end position="1459"/>
    </location>
</feature>
<dbReference type="Pfam" id="PF25326">
    <property type="entry name" value="ARM_SRB8"/>
    <property type="match status" value="1"/>
</dbReference>
<evidence type="ECO:0000256" key="12">
    <source>
        <dbReference type="PROSITE-ProRule" id="PRU00152"/>
    </source>
</evidence>
<evidence type="ECO:0000256" key="1">
    <source>
        <dbReference type="ARBA" id="ARBA00004123"/>
    </source>
</evidence>
<evidence type="ECO:0000313" key="16">
    <source>
        <dbReference type="Proteomes" id="UP000756921"/>
    </source>
</evidence>
<feature type="compositionally biased region" description="Polar residues" evidence="13">
    <location>
        <begin position="1424"/>
        <end position="1439"/>
    </location>
</feature>
<dbReference type="Pfam" id="PF09497">
    <property type="entry name" value="Med12"/>
    <property type="match status" value="1"/>
</dbReference>
<evidence type="ECO:0000256" key="11">
    <source>
        <dbReference type="ARBA" id="ARBA00032010"/>
    </source>
</evidence>
<comment type="caution">
    <text evidence="15">The sequence shown here is derived from an EMBL/GenBank/DDBJ whole genome shotgun (WGS) entry which is preliminary data.</text>
</comment>
<reference evidence="15" key="1">
    <citation type="journal article" date="2020" name="Mol. Plant Microbe Interact.">
        <title>Genome Sequence of the Biocontrol Agent Coniothyrium minitans strain Conio (IMI 134523).</title>
        <authorList>
            <person name="Patel D."/>
            <person name="Shittu T.A."/>
            <person name="Baroncelli R."/>
            <person name="Muthumeenakshi S."/>
            <person name="Osborne T.H."/>
            <person name="Janganan T.K."/>
            <person name="Sreenivasaprasad S."/>
        </authorList>
    </citation>
    <scope>NUCLEOTIDE SEQUENCE</scope>
    <source>
        <strain evidence="15">Conio</strain>
    </source>
</reference>
<comment type="subunit">
    <text evidence="3">Component of the SRB8-11 complex, which itself associates with the Mediator complex.</text>
</comment>
<comment type="subcellular location">
    <subcellularLocation>
        <location evidence="1">Nucleus</location>
    </subcellularLocation>
</comment>
<evidence type="ECO:0000313" key="15">
    <source>
        <dbReference type="EMBL" id="KAF9735313.1"/>
    </source>
</evidence>
<keyword evidence="9" id="KW-0539">Nucleus</keyword>
<feature type="region of interest" description="Disordered" evidence="13">
    <location>
        <begin position="1424"/>
        <end position="1475"/>
    </location>
</feature>
<dbReference type="InterPro" id="IPR001024">
    <property type="entry name" value="PLAT/LH2_dom"/>
</dbReference>
<dbReference type="SMART" id="SM01281">
    <property type="entry name" value="Med12"/>
    <property type="match status" value="1"/>
</dbReference>
<keyword evidence="5" id="KW-0678">Repressor</keyword>
<dbReference type="OrthoDB" id="20828at2759"/>
<evidence type="ECO:0000259" key="14">
    <source>
        <dbReference type="PROSITE" id="PS50095"/>
    </source>
</evidence>
<comment type="similarity">
    <text evidence="2">Belongs to the Mediator complex subunit 12 family.</text>
</comment>
<keyword evidence="16" id="KW-1185">Reference proteome</keyword>
<dbReference type="InterPro" id="IPR019035">
    <property type="entry name" value="Mediator_Med12"/>
</dbReference>
<dbReference type="Proteomes" id="UP000756921">
    <property type="component" value="Unassembled WGS sequence"/>
</dbReference>
<proteinExistence type="inferred from homology"/>
<gene>
    <name evidence="15" type="ORF">PMIN01_06718</name>
</gene>
<evidence type="ECO:0000256" key="6">
    <source>
        <dbReference type="ARBA" id="ARBA00023015"/>
    </source>
</evidence>